<dbReference type="Proteomes" id="UP000198666">
    <property type="component" value="Unassembled WGS sequence"/>
</dbReference>
<reference evidence="6" key="1">
    <citation type="submission" date="2016-10" db="EMBL/GenBank/DDBJ databases">
        <authorList>
            <person name="Varghese N."/>
            <person name="Submissions S."/>
        </authorList>
    </citation>
    <scope>NUCLEOTIDE SEQUENCE [LARGE SCALE GENOMIC DNA]</scope>
    <source>
        <strain evidence="6">DSM 21620</strain>
    </source>
</reference>
<dbReference type="SUPFAM" id="SSF58104">
    <property type="entry name" value="Methyl-accepting chemotaxis protein (MCP) signaling domain"/>
    <property type="match status" value="1"/>
</dbReference>
<dbReference type="Gene3D" id="1.10.287.950">
    <property type="entry name" value="Methyl-accepting chemotaxis protein"/>
    <property type="match status" value="1"/>
</dbReference>
<evidence type="ECO:0000313" key="6">
    <source>
        <dbReference type="Proteomes" id="UP000198666"/>
    </source>
</evidence>
<keyword evidence="6" id="KW-1185">Reference proteome</keyword>
<dbReference type="EMBL" id="FMZB01000006">
    <property type="protein sequence ID" value="SDD03775.1"/>
    <property type="molecule type" value="Genomic_DNA"/>
</dbReference>
<proteinExistence type="predicted"/>
<protein>
    <submittedName>
        <fullName evidence="5">Methyl-accepting chemotaxis protein (MCP) signalling domain-containing protein</fullName>
    </submittedName>
</protein>
<dbReference type="STRING" id="361279.SAMN05421663_10662"/>
<accession>A0A1G6RIH2</accession>
<evidence type="ECO:0000313" key="5">
    <source>
        <dbReference type="EMBL" id="SDD03775.1"/>
    </source>
</evidence>
<dbReference type="OrthoDB" id="9807021at2"/>
<keyword evidence="1 2" id="KW-0807">Transducer</keyword>
<dbReference type="PROSITE" id="PS50111">
    <property type="entry name" value="CHEMOTAXIS_TRANSDUC_2"/>
    <property type="match status" value="1"/>
</dbReference>
<dbReference type="PANTHER" id="PTHR32089:SF112">
    <property type="entry name" value="LYSOZYME-LIKE PROTEIN-RELATED"/>
    <property type="match status" value="1"/>
</dbReference>
<sequence length="275" mass="29923">MHPTVQAMVHLAPEIKKNIGENNVVTVTDRENFVYFSPSKDLDLGIKVGDFAFTEENDLLLQALQGEKVQVHIPKERFGIGMQNTANPIRDESGEVVGVIQITKTLKDEEALDEELDELRAIVSSLQGKVQQVAAQAEELSATSTDINSQASHANANSQEISKVVQLIEDISTQTNLLGLNAAIEAARSGDAGRGFGVVADEIRKLSIGTKEAVGTIGQSLQEIRTNMENLTLSIGEVSTASEEQSRVMVEFMEDIQNLDSQSNDIGQYIKEITN</sequence>
<gene>
    <name evidence="5" type="ORF">SAMN05421663_10662</name>
</gene>
<dbReference type="PANTHER" id="PTHR32089">
    <property type="entry name" value="METHYL-ACCEPTING CHEMOTAXIS PROTEIN MCPB"/>
    <property type="match status" value="1"/>
</dbReference>
<evidence type="ECO:0000256" key="2">
    <source>
        <dbReference type="PROSITE-ProRule" id="PRU00284"/>
    </source>
</evidence>
<dbReference type="InterPro" id="IPR004089">
    <property type="entry name" value="MCPsignal_dom"/>
</dbReference>
<dbReference type="GO" id="GO:0016020">
    <property type="term" value="C:membrane"/>
    <property type="evidence" value="ECO:0007669"/>
    <property type="project" value="InterPro"/>
</dbReference>
<dbReference type="SMART" id="SM00283">
    <property type="entry name" value="MA"/>
    <property type="match status" value="1"/>
</dbReference>
<keyword evidence="3" id="KW-0175">Coiled coil</keyword>
<feature type="coiled-coil region" evidence="3">
    <location>
        <begin position="109"/>
        <end position="143"/>
    </location>
</feature>
<dbReference type="GO" id="GO:0007165">
    <property type="term" value="P:signal transduction"/>
    <property type="evidence" value="ECO:0007669"/>
    <property type="project" value="UniProtKB-KW"/>
</dbReference>
<dbReference type="RefSeq" id="WP_093727445.1">
    <property type="nucleotide sequence ID" value="NZ_FMZB01000006.1"/>
</dbReference>
<dbReference type="Pfam" id="PF00015">
    <property type="entry name" value="MCPsignal"/>
    <property type="match status" value="1"/>
</dbReference>
<dbReference type="SUPFAM" id="SSF103190">
    <property type="entry name" value="Sensory domain-like"/>
    <property type="match status" value="1"/>
</dbReference>
<dbReference type="InterPro" id="IPR029151">
    <property type="entry name" value="Sensor-like_sf"/>
</dbReference>
<organism evidence="5 6">
    <name type="scientific">Terribacillus halophilus</name>
    <dbReference type="NCBI Taxonomy" id="361279"/>
    <lineage>
        <taxon>Bacteria</taxon>
        <taxon>Bacillati</taxon>
        <taxon>Bacillota</taxon>
        <taxon>Bacilli</taxon>
        <taxon>Bacillales</taxon>
        <taxon>Bacillaceae</taxon>
        <taxon>Terribacillus</taxon>
    </lineage>
</organism>
<dbReference type="AlphaFoldDB" id="A0A1G6RIH2"/>
<evidence type="ECO:0000259" key="4">
    <source>
        <dbReference type="PROSITE" id="PS50111"/>
    </source>
</evidence>
<evidence type="ECO:0000256" key="3">
    <source>
        <dbReference type="SAM" id="Coils"/>
    </source>
</evidence>
<evidence type="ECO:0000256" key="1">
    <source>
        <dbReference type="ARBA" id="ARBA00023224"/>
    </source>
</evidence>
<name>A0A1G6RIH2_9BACI</name>
<feature type="domain" description="Methyl-accepting transducer" evidence="4">
    <location>
        <begin position="127"/>
        <end position="275"/>
    </location>
</feature>